<dbReference type="RefSeq" id="WP_207113187.1">
    <property type="nucleotide sequence ID" value="NZ_JAFLWD010000032.1"/>
</dbReference>
<feature type="chain" id="PRO_5046817076" evidence="2">
    <location>
        <begin position="26"/>
        <end position="355"/>
    </location>
</feature>
<feature type="signal peptide" evidence="2">
    <location>
        <begin position="1"/>
        <end position="25"/>
    </location>
</feature>
<evidence type="ECO:0000259" key="4">
    <source>
        <dbReference type="Pfam" id="PF11797"/>
    </source>
</evidence>
<reference evidence="5 6" key="1">
    <citation type="submission" date="2021-03" db="EMBL/GenBank/DDBJ databases">
        <title>Enterococcal diversity collection.</title>
        <authorList>
            <person name="Gilmore M.S."/>
            <person name="Schwartzman J."/>
            <person name="Van Tyne D."/>
            <person name="Martin M."/>
            <person name="Earl A.M."/>
            <person name="Manson A.L."/>
            <person name="Straub T."/>
            <person name="Salamzade R."/>
            <person name="Saavedra J."/>
            <person name="Lebreton F."/>
            <person name="Prichula J."/>
            <person name="Schaufler K."/>
            <person name="Gaca A."/>
            <person name="Sgardioli B."/>
            <person name="Wagenaar J."/>
            <person name="Strong T."/>
        </authorList>
    </citation>
    <scope>NUCLEOTIDE SEQUENCE [LARGE SCALE GENOMIC DNA]</scope>
    <source>
        <strain evidence="5 6">DIV0869a</strain>
    </source>
</reference>
<evidence type="ECO:0000313" key="5">
    <source>
        <dbReference type="EMBL" id="MBO0441172.1"/>
    </source>
</evidence>
<name>A0ABS3H0Z6_9ENTE</name>
<keyword evidence="1" id="KW-0812">Transmembrane</keyword>
<keyword evidence="1" id="KW-1133">Transmembrane helix</keyword>
<evidence type="ECO:0000256" key="1">
    <source>
        <dbReference type="SAM" id="Phobius"/>
    </source>
</evidence>
<keyword evidence="2" id="KW-0732">Signal</keyword>
<feature type="transmembrane region" description="Helical" evidence="1">
    <location>
        <begin position="318"/>
        <end position="341"/>
    </location>
</feature>
<comment type="caution">
    <text evidence="5">The sequence shown here is derived from an EMBL/GenBank/DDBJ whole genome shotgun (WGS) entry which is preliminary data.</text>
</comment>
<dbReference type="Pfam" id="PF06030">
    <property type="entry name" value="WxLIP_PGBD"/>
    <property type="match status" value="1"/>
</dbReference>
<evidence type="ECO:0000313" key="6">
    <source>
        <dbReference type="Proteomes" id="UP000664632"/>
    </source>
</evidence>
<feature type="domain" description="WxL Interacting Protein peptidoglycan binding" evidence="3">
    <location>
        <begin position="40"/>
        <end position="154"/>
    </location>
</feature>
<dbReference type="InterPro" id="IPR021759">
    <property type="entry name" value="WxLIP_HBD"/>
</dbReference>
<keyword evidence="6" id="KW-1185">Reference proteome</keyword>
<organism evidence="5 6">
    <name type="scientific">Candidatus Enterococcus ikei</name>
    <dbReference type="NCBI Taxonomy" id="2815326"/>
    <lineage>
        <taxon>Bacteria</taxon>
        <taxon>Bacillati</taxon>
        <taxon>Bacillota</taxon>
        <taxon>Bacilli</taxon>
        <taxon>Lactobacillales</taxon>
        <taxon>Enterococcaceae</taxon>
        <taxon>Enterococcus</taxon>
    </lineage>
</organism>
<accession>A0ABS3H0Z6</accession>
<keyword evidence="1" id="KW-0472">Membrane</keyword>
<proteinExistence type="predicted"/>
<feature type="domain" description="WxL Interacting Protein host binding" evidence="4">
    <location>
        <begin position="167"/>
        <end position="303"/>
    </location>
</feature>
<dbReference type="Proteomes" id="UP000664632">
    <property type="component" value="Unassembled WGS sequence"/>
</dbReference>
<gene>
    <name evidence="5" type="ORF">JZO69_12435</name>
</gene>
<dbReference type="EMBL" id="JAFLWD010000032">
    <property type="protein sequence ID" value="MBO0441172.1"/>
    <property type="molecule type" value="Genomic_DNA"/>
</dbReference>
<evidence type="ECO:0000259" key="3">
    <source>
        <dbReference type="Pfam" id="PF06030"/>
    </source>
</evidence>
<evidence type="ECO:0000256" key="2">
    <source>
        <dbReference type="SAM" id="SignalP"/>
    </source>
</evidence>
<sequence length="355" mass="39825">MNKNKIGVILLFMFLLVVRAEQVFADIDKSEAGAVGFLYKTNHPENQQGESGYFDLRMQPGQKQTVSITLINPGEKEVKVSVVLSGVRTNSNGVLEYGPTKLEKDSSMKFDFVDVVKAPKEVVIPAKSEQALNLDIEMPDTTFDGYIAGGIQLQKINDEESEKKKDKGTKVINEYAYNIAMLLSETNQKLEPALHFVKAYASQLNGRNIVTVDIGNEKSDYLDGLTIEAQIMTDKSDEVLYESKKPGMEIGPNNVLNYQVSMSGEAMKPGNYRAHVLATAKGKKWEWTENFKITKEEAEKFNREDIGLDQNRGLDWKLVAGIVGGVLLLIITIFGLIHFTTRKKQKKRKKRPQKK</sequence>
<dbReference type="InterPro" id="IPR010317">
    <property type="entry name" value="WxLIP_PGBD"/>
</dbReference>
<protein>
    <submittedName>
        <fullName evidence="5">DUF916 and DUF3324 domain-containing protein</fullName>
    </submittedName>
</protein>
<dbReference type="Pfam" id="PF11797">
    <property type="entry name" value="WxLIP_HBD"/>
    <property type="match status" value="1"/>
</dbReference>